<dbReference type="Proteomes" id="UP000308121">
    <property type="component" value="Unassembled WGS sequence"/>
</dbReference>
<organism evidence="10 11">
    <name type="scientific">Cellulomonas hominis</name>
    <dbReference type="NCBI Taxonomy" id="156981"/>
    <lineage>
        <taxon>Bacteria</taxon>
        <taxon>Bacillati</taxon>
        <taxon>Actinomycetota</taxon>
        <taxon>Actinomycetes</taxon>
        <taxon>Micrococcales</taxon>
        <taxon>Cellulomonadaceae</taxon>
        <taxon>Cellulomonas</taxon>
    </lineage>
</organism>
<sequence>MTAAPTPDGHPVPPSVRAAAAWSWRVLVIAGAAAVGLRLVDVFRVVVVAVAVGLLLAVLLTPLARLLERRARFPPWLASLTGVLGLVALVAALAVLSGRSIATGLGDLAEQALAGVDQALAWLSDGPLGVEVDQVDALVAQAQDTLRDNAGVLLTGAWSATLTIGQLLAGAVMALFCAFFFVRDARPMWAWTVGLLPRSARPRVHEAGRRGLVTLAAYTRTQILVGAVDAVGIGLGAAVLGVPLAVPIAVLVFVASFIPFVGAVSTGAIAVLVALVAQGPVTALLMLAVVLLVQQVEGNVLQPFLMGHAVALHPVAVLLVVSAGSIAAGIVGALFAVPVAATLNTMVRYLHGHDRFPGLGTEGAGPGDDGAAGTEPGPGATRQPGPGPEPA</sequence>
<protein>
    <submittedName>
        <fullName evidence="10">AI-2E family transporter</fullName>
    </submittedName>
</protein>
<proteinExistence type="inferred from homology"/>
<comment type="caution">
    <text evidence="10">The sequence shown here is derived from an EMBL/GenBank/DDBJ whole genome shotgun (WGS) entry which is preliminary data.</text>
</comment>
<evidence type="ECO:0000256" key="2">
    <source>
        <dbReference type="ARBA" id="ARBA00009773"/>
    </source>
</evidence>
<evidence type="ECO:0000256" key="5">
    <source>
        <dbReference type="ARBA" id="ARBA00022692"/>
    </source>
</evidence>
<name>A0A7Z8K1A4_9CELL</name>
<evidence type="ECO:0000313" key="10">
    <source>
        <dbReference type="EMBL" id="TKR23640.1"/>
    </source>
</evidence>
<keyword evidence="7 9" id="KW-0472">Membrane</keyword>
<dbReference type="Pfam" id="PF01594">
    <property type="entry name" value="AI-2E_transport"/>
    <property type="match status" value="1"/>
</dbReference>
<dbReference type="PANTHER" id="PTHR21716">
    <property type="entry name" value="TRANSMEMBRANE PROTEIN"/>
    <property type="match status" value="1"/>
</dbReference>
<evidence type="ECO:0000256" key="8">
    <source>
        <dbReference type="SAM" id="MobiDB-lite"/>
    </source>
</evidence>
<evidence type="ECO:0000256" key="7">
    <source>
        <dbReference type="ARBA" id="ARBA00023136"/>
    </source>
</evidence>
<gene>
    <name evidence="10" type="ORF">FA014_10150</name>
</gene>
<feature type="transmembrane region" description="Helical" evidence="9">
    <location>
        <begin position="230"/>
        <end position="261"/>
    </location>
</feature>
<keyword evidence="3" id="KW-0813">Transport</keyword>
<evidence type="ECO:0000256" key="4">
    <source>
        <dbReference type="ARBA" id="ARBA00022475"/>
    </source>
</evidence>
<dbReference type="GO" id="GO:0055085">
    <property type="term" value="P:transmembrane transport"/>
    <property type="evidence" value="ECO:0007669"/>
    <property type="project" value="TreeGrafter"/>
</dbReference>
<comment type="subcellular location">
    <subcellularLocation>
        <location evidence="1">Cell membrane</location>
        <topology evidence="1">Multi-pass membrane protein</topology>
    </subcellularLocation>
</comment>
<reference evidence="10 11" key="1">
    <citation type="submission" date="2019-05" db="EMBL/GenBank/DDBJ databases">
        <title>Genome sequence of Cellulomonas hominis strain CS1.</title>
        <authorList>
            <person name="Belmont J."/>
            <person name="Maclea K.S."/>
        </authorList>
    </citation>
    <scope>NUCLEOTIDE SEQUENCE [LARGE SCALE GENOMIC DNA]</scope>
    <source>
        <strain evidence="10 11">CS1</strain>
    </source>
</reference>
<dbReference type="AlphaFoldDB" id="A0A7Z8K1A4"/>
<evidence type="ECO:0000256" key="1">
    <source>
        <dbReference type="ARBA" id="ARBA00004651"/>
    </source>
</evidence>
<accession>A0A7Z8K1A4</accession>
<feature type="transmembrane region" description="Helical" evidence="9">
    <location>
        <begin position="22"/>
        <end position="40"/>
    </location>
</feature>
<dbReference type="InterPro" id="IPR002549">
    <property type="entry name" value="AI-2E-like"/>
</dbReference>
<feature type="transmembrane region" description="Helical" evidence="9">
    <location>
        <begin position="267"/>
        <end position="293"/>
    </location>
</feature>
<dbReference type="EMBL" id="SZYE01000070">
    <property type="protein sequence ID" value="TKR23640.1"/>
    <property type="molecule type" value="Genomic_DNA"/>
</dbReference>
<keyword evidence="6 9" id="KW-1133">Transmembrane helix</keyword>
<evidence type="ECO:0000256" key="6">
    <source>
        <dbReference type="ARBA" id="ARBA00022989"/>
    </source>
</evidence>
<feature type="compositionally biased region" description="Gly residues" evidence="8">
    <location>
        <begin position="360"/>
        <end position="370"/>
    </location>
</feature>
<feature type="region of interest" description="Disordered" evidence="8">
    <location>
        <begin position="358"/>
        <end position="391"/>
    </location>
</feature>
<feature type="transmembrane region" description="Helical" evidence="9">
    <location>
        <begin position="157"/>
        <end position="182"/>
    </location>
</feature>
<feature type="transmembrane region" description="Helical" evidence="9">
    <location>
        <begin position="46"/>
        <end position="64"/>
    </location>
</feature>
<evidence type="ECO:0000256" key="9">
    <source>
        <dbReference type="SAM" id="Phobius"/>
    </source>
</evidence>
<comment type="similarity">
    <text evidence="2">Belongs to the autoinducer-2 exporter (AI-2E) (TC 2.A.86) family.</text>
</comment>
<evidence type="ECO:0000313" key="11">
    <source>
        <dbReference type="Proteomes" id="UP000308121"/>
    </source>
</evidence>
<feature type="transmembrane region" description="Helical" evidence="9">
    <location>
        <begin position="76"/>
        <end position="96"/>
    </location>
</feature>
<dbReference type="PANTHER" id="PTHR21716:SF53">
    <property type="entry name" value="PERMEASE PERM-RELATED"/>
    <property type="match status" value="1"/>
</dbReference>
<dbReference type="RefSeq" id="WP_154729571.1">
    <property type="nucleotide sequence ID" value="NZ_SZYE01000070.1"/>
</dbReference>
<dbReference type="OrthoDB" id="9784366at2"/>
<feature type="transmembrane region" description="Helical" evidence="9">
    <location>
        <begin position="326"/>
        <end position="347"/>
    </location>
</feature>
<keyword evidence="5 9" id="KW-0812">Transmembrane</keyword>
<keyword evidence="4" id="KW-1003">Cell membrane</keyword>
<feature type="compositionally biased region" description="Low complexity" evidence="8">
    <location>
        <begin position="371"/>
        <end position="380"/>
    </location>
</feature>
<evidence type="ECO:0000256" key="3">
    <source>
        <dbReference type="ARBA" id="ARBA00022448"/>
    </source>
</evidence>
<dbReference type="GO" id="GO:0005886">
    <property type="term" value="C:plasma membrane"/>
    <property type="evidence" value="ECO:0007669"/>
    <property type="project" value="UniProtKB-SubCell"/>
</dbReference>